<dbReference type="Gene3D" id="2.60.40.10">
    <property type="entry name" value="Immunoglobulins"/>
    <property type="match status" value="8"/>
</dbReference>
<dbReference type="Proteomes" id="UP000515161">
    <property type="component" value="Unplaced"/>
</dbReference>
<dbReference type="SUPFAM" id="SSF48726">
    <property type="entry name" value="Immunoglobulin"/>
    <property type="match status" value="8"/>
</dbReference>
<evidence type="ECO:0000313" key="10">
    <source>
        <dbReference type="RefSeq" id="XP_034092828.1"/>
    </source>
</evidence>
<dbReference type="PROSITE" id="PS50835">
    <property type="entry name" value="IG_LIKE"/>
    <property type="match status" value="8"/>
</dbReference>
<dbReference type="Pfam" id="PF13927">
    <property type="entry name" value="Ig_3"/>
    <property type="match status" value="3"/>
</dbReference>
<dbReference type="InterPro" id="IPR051275">
    <property type="entry name" value="Cell_adhesion_signaling"/>
</dbReference>
<feature type="domain" description="Ig-like" evidence="8">
    <location>
        <begin position="120"/>
        <end position="208"/>
    </location>
</feature>
<accession>A0A6P8W371</accession>
<protein>
    <submittedName>
        <fullName evidence="10">Vascular cell adhesion protein 1-like isoform X1</fullName>
    </submittedName>
</protein>
<sequence>MSPLSVCRISALSAVLLLLLTSWCVQGLLQVDVLPRRPLIGLGQWQQLFCRVQGCPTRPTVSWSWLDDRPLAASVQSNQSGSSVTFDPVRMHHEGALQCRVRCGEESGKSLSTLHLYSFPSAPLIGGQERLRLGAESVLTCQVSGVYPPEQLTLSWLQGGSVLQSTRGTEHSEYRFKPQEQDRGRSLICRATLDLKDLPTEDQTRETEVLLDPLFAPVVTEISSSALLMVGAPFVLSCSARGNPEPQISWSFRSAGGQVEAGRPSDRLEIAQVRLSDAGRYDCEARNSEGNHSASVEVRVHAPPTNTSLSVSPGEQVLEGQQVTFTCQSDGAPPPTLVLRREGEELQRTDSASSSSLSFSLSSASLQDSASYLCEASNQYGAHLVNRSITVTAHPLQVDLSPLVPAADRGSDLLLTCRASGCLLPPTFTWRRTDQNHTLLQGSHQNQNHTLLQGSHQNQNHTLLQGSHQNQNHTLLQGSHQNHTLLQGSHQNQNHTLLQGSHQNQSLLLLQDVDLQDQGGYSCEAECDSVIRTAEIQLHVFSFPSDPVLEAPGPVLLGQEAVLRCNVTNVFSANQMRILWLSGNRTLLSESLRFSGSLQNVSSVLQYQVQEDQPVLVCRAELLREDGDVWRSRRTSVALKVHYPPRGTSLSVSPGEQVLEGQQVTFTCQSDGAPPPTLVLRREGEEVQRTDSASSSLSFSLSSARLQDSASYLCEASNQYEAQLMTRSITVTAPPRNTSVLVLPSTVVQEGQTITVSCHTVCFPPAAVSLKNLANGTELYSSNGTFLLVNVTARDSGMYQVNVTNELGFQVRVFSIRVRERSSSPPSLGSVLIPVLCSAVGLAAAALLLDMLRRSRKKGFYQLPQTAPPSA</sequence>
<organism evidence="9 10">
    <name type="scientific">Gymnodraco acuticeps</name>
    <name type="common">Antarctic dragonfish</name>
    <dbReference type="NCBI Taxonomy" id="8218"/>
    <lineage>
        <taxon>Eukaryota</taxon>
        <taxon>Metazoa</taxon>
        <taxon>Chordata</taxon>
        <taxon>Craniata</taxon>
        <taxon>Vertebrata</taxon>
        <taxon>Euteleostomi</taxon>
        <taxon>Actinopterygii</taxon>
        <taxon>Neopterygii</taxon>
        <taxon>Teleostei</taxon>
        <taxon>Neoteleostei</taxon>
        <taxon>Acanthomorphata</taxon>
        <taxon>Eupercaria</taxon>
        <taxon>Perciformes</taxon>
        <taxon>Notothenioidei</taxon>
        <taxon>Bathydraconidae</taxon>
        <taxon>Gymnodraco</taxon>
    </lineage>
</organism>
<dbReference type="AlphaFoldDB" id="A0A6P8W371"/>
<dbReference type="GO" id="GO:0005911">
    <property type="term" value="C:cell-cell junction"/>
    <property type="evidence" value="ECO:0007669"/>
    <property type="project" value="TreeGrafter"/>
</dbReference>
<feature type="domain" description="Ig-like" evidence="8">
    <location>
        <begin position="217"/>
        <end position="299"/>
    </location>
</feature>
<name>A0A6P8W371_GYMAC</name>
<dbReference type="FunFam" id="2.60.40.10:FF:000032">
    <property type="entry name" value="palladin isoform X1"/>
    <property type="match status" value="1"/>
</dbReference>
<feature type="domain" description="Ig-like" evidence="8">
    <location>
        <begin position="395"/>
        <end position="537"/>
    </location>
</feature>
<dbReference type="PRINTS" id="PR01474">
    <property type="entry name" value="VCAM1"/>
</dbReference>
<keyword evidence="4" id="KW-0325">Glycoprotein</keyword>
<feature type="signal peptide" evidence="7">
    <location>
        <begin position="1"/>
        <end position="27"/>
    </location>
</feature>
<feature type="domain" description="Ig-like" evidence="8">
    <location>
        <begin position="735"/>
        <end position="817"/>
    </location>
</feature>
<evidence type="ECO:0000256" key="6">
    <source>
        <dbReference type="SAM" id="Phobius"/>
    </source>
</evidence>
<dbReference type="InterPro" id="IPR036179">
    <property type="entry name" value="Ig-like_dom_sf"/>
</dbReference>
<evidence type="ECO:0000256" key="2">
    <source>
        <dbReference type="ARBA" id="ARBA00023136"/>
    </source>
</evidence>
<keyword evidence="6" id="KW-0812">Transmembrane</keyword>
<keyword evidence="2 6" id="KW-0472">Membrane</keyword>
<comment type="subcellular location">
    <subcellularLocation>
        <location evidence="1">Membrane</location>
        <topology evidence="1">Single-pass type I membrane protein</topology>
    </subcellularLocation>
</comment>
<gene>
    <name evidence="10" type="primary">LOC117560148</name>
</gene>
<dbReference type="RefSeq" id="XP_034092828.1">
    <property type="nucleotide sequence ID" value="XM_034236937.1"/>
</dbReference>
<dbReference type="PANTHER" id="PTHR11640">
    <property type="entry name" value="NEPHRIN"/>
    <property type="match status" value="1"/>
</dbReference>
<evidence type="ECO:0000256" key="1">
    <source>
        <dbReference type="ARBA" id="ARBA00004479"/>
    </source>
</evidence>
<dbReference type="InParanoid" id="A0A6P8W371"/>
<dbReference type="OrthoDB" id="10045578at2759"/>
<dbReference type="PANTHER" id="PTHR11640:SF31">
    <property type="entry name" value="IRREGULAR CHIASM C-ROUGHEST PROTEIN-RELATED"/>
    <property type="match status" value="1"/>
</dbReference>
<dbReference type="SMART" id="SM00408">
    <property type="entry name" value="IGc2"/>
    <property type="match status" value="5"/>
</dbReference>
<keyword evidence="6" id="KW-1133">Transmembrane helix</keyword>
<feature type="transmembrane region" description="Helical" evidence="6">
    <location>
        <begin position="828"/>
        <end position="849"/>
    </location>
</feature>
<evidence type="ECO:0000256" key="7">
    <source>
        <dbReference type="SAM" id="SignalP"/>
    </source>
</evidence>
<dbReference type="InterPro" id="IPR003599">
    <property type="entry name" value="Ig_sub"/>
</dbReference>
<evidence type="ECO:0000259" key="8">
    <source>
        <dbReference type="PROSITE" id="PS50835"/>
    </source>
</evidence>
<feature type="domain" description="Ig-like" evidence="8">
    <location>
        <begin position="304"/>
        <end position="392"/>
    </location>
</feature>
<dbReference type="GeneID" id="117560148"/>
<evidence type="ECO:0000256" key="3">
    <source>
        <dbReference type="ARBA" id="ARBA00023157"/>
    </source>
</evidence>
<feature type="chain" id="PRO_5028044743" evidence="7">
    <location>
        <begin position="28"/>
        <end position="871"/>
    </location>
</feature>
<reference evidence="10" key="1">
    <citation type="submission" date="2025-08" db="UniProtKB">
        <authorList>
            <consortium name="RefSeq"/>
        </authorList>
    </citation>
    <scope>IDENTIFICATION</scope>
</reference>
<feature type="domain" description="Ig-like" evidence="8">
    <location>
        <begin position="645"/>
        <end position="730"/>
    </location>
</feature>
<evidence type="ECO:0000313" key="9">
    <source>
        <dbReference type="Proteomes" id="UP000515161"/>
    </source>
</evidence>
<keyword evidence="3" id="KW-1015">Disulfide bond</keyword>
<dbReference type="InterPro" id="IPR007110">
    <property type="entry name" value="Ig-like_dom"/>
</dbReference>
<dbReference type="GO" id="GO:0005886">
    <property type="term" value="C:plasma membrane"/>
    <property type="evidence" value="ECO:0007669"/>
    <property type="project" value="TreeGrafter"/>
</dbReference>
<dbReference type="InterPro" id="IPR013783">
    <property type="entry name" value="Ig-like_fold"/>
</dbReference>
<keyword evidence="7" id="KW-0732">Signal</keyword>
<dbReference type="InterPro" id="IPR003598">
    <property type="entry name" value="Ig_sub2"/>
</dbReference>
<dbReference type="GO" id="GO:0050839">
    <property type="term" value="F:cell adhesion molecule binding"/>
    <property type="evidence" value="ECO:0007669"/>
    <property type="project" value="TreeGrafter"/>
</dbReference>
<feature type="domain" description="Ig-like" evidence="8">
    <location>
        <begin position="43"/>
        <end position="112"/>
    </location>
</feature>
<dbReference type="SMART" id="SM00409">
    <property type="entry name" value="IG"/>
    <property type="match status" value="7"/>
</dbReference>
<dbReference type="InterPro" id="IPR003989">
    <property type="entry name" value="VCAM-1"/>
</dbReference>
<evidence type="ECO:0000256" key="5">
    <source>
        <dbReference type="ARBA" id="ARBA00023319"/>
    </source>
</evidence>
<keyword evidence="5" id="KW-0393">Immunoglobulin domain</keyword>
<dbReference type="GO" id="GO:0098609">
    <property type="term" value="P:cell-cell adhesion"/>
    <property type="evidence" value="ECO:0007669"/>
    <property type="project" value="InterPro"/>
</dbReference>
<keyword evidence="9" id="KW-1185">Reference proteome</keyword>
<proteinExistence type="predicted"/>
<feature type="domain" description="Ig-like" evidence="8">
    <location>
        <begin position="544"/>
        <end position="636"/>
    </location>
</feature>
<evidence type="ECO:0000256" key="4">
    <source>
        <dbReference type="ARBA" id="ARBA00023180"/>
    </source>
</evidence>
<dbReference type="KEGG" id="gacu:117560148"/>